<dbReference type="SUPFAM" id="SSF50494">
    <property type="entry name" value="Trypsin-like serine proteases"/>
    <property type="match status" value="1"/>
</dbReference>
<dbReference type="PANTHER" id="PTHR43343">
    <property type="entry name" value="PEPTIDASE S12"/>
    <property type="match status" value="1"/>
</dbReference>
<evidence type="ECO:0000259" key="5">
    <source>
        <dbReference type="PROSITE" id="PS50106"/>
    </source>
</evidence>
<feature type="region of interest" description="Disordered" evidence="4">
    <location>
        <begin position="1"/>
        <end position="27"/>
    </location>
</feature>
<dbReference type="KEGG" id="cgrn:4412665_00407"/>
<accession>A0A239W7C4</accession>
<dbReference type="InterPro" id="IPR009003">
    <property type="entry name" value="Peptidase_S1_PA"/>
</dbReference>
<reference evidence="6 7" key="1">
    <citation type="submission" date="2017-06" db="EMBL/GenBank/DDBJ databases">
        <authorList>
            <consortium name="Pathogen Informatics"/>
        </authorList>
    </citation>
    <scope>NUCLEOTIDE SEQUENCE [LARGE SCALE GENOMIC DNA]</scope>
    <source>
        <strain evidence="6 7">NCTC11865</strain>
    </source>
</reference>
<dbReference type="EC" id="3.4.21.107" evidence="6"/>
<dbReference type="Gene3D" id="2.30.42.10">
    <property type="match status" value="1"/>
</dbReference>
<dbReference type="InterPro" id="IPR001478">
    <property type="entry name" value="PDZ"/>
</dbReference>
<dbReference type="PROSITE" id="PS50106">
    <property type="entry name" value="PDZ"/>
    <property type="match status" value="1"/>
</dbReference>
<feature type="domain" description="PDZ" evidence="5">
    <location>
        <begin position="237"/>
        <end position="325"/>
    </location>
</feature>
<dbReference type="InterPro" id="IPR036034">
    <property type="entry name" value="PDZ_sf"/>
</dbReference>
<dbReference type="GO" id="GO:0004252">
    <property type="term" value="F:serine-type endopeptidase activity"/>
    <property type="evidence" value="ECO:0007669"/>
    <property type="project" value="InterPro"/>
</dbReference>
<dbReference type="Proteomes" id="UP000215332">
    <property type="component" value="Chromosome 1"/>
</dbReference>
<dbReference type="CDD" id="cd06779">
    <property type="entry name" value="cpPDZ_Deg_HtrA-like"/>
    <property type="match status" value="1"/>
</dbReference>
<protein>
    <submittedName>
        <fullName evidence="6">Periplasmic serine endoprotease DegP</fullName>
        <ecNumber evidence="6">3.4.21.107</ecNumber>
    </submittedName>
</protein>
<dbReference type="RefSeq" id="WP_021105271.1">
    <property type="nucleotide sequence ID" value="NZ_LT906441.1"/>
</dbReference>
<evidence type="ECO:0000256" key="3">
    <source>
        <dbReference type="ARBA" id="ARBA00022801"/>
    </source>
</evidence>
<dbReference type="PRINTS" id="PR00834">
    <property type="entry name" value="PROTEASES2C"/>
</dbReference>
<dbReference type="Gene3D" id="2.40.10.10">
    <property type="entry name" value="Trypsin-like serine proteases"/>
    <property type="match status" value="2"/>
</dbReference>
<dbReference type="EMBL" id="LT906441">
    <property type="protein sequence ID" value="SNV30417.1"/>
    <property type="molecule type" value="Genomic_DNA"/>
</dbReference>
<dbReference type="SMART" id="SM00228">
    <property type="entry name" value="PDZ"/>
    <property type="match status" value="1"/>
</dbReference>
<evidence type="ECO:0000313" key="7">
    <source>
        <dbReference type="Proteomes" id="UP000215332"/>
    </source>
</evidence>
<evidence type="ECO:0000256" key="1">
    <source>
        <dbReference type="ARBA" id="ARBA00010541"/>
    </source>
</evidence>
<dbReference type="eggNOG" id="COG0265">
    <property type="taxonomic scope" value="Bacteria"/>
</dbReference>
<name>A0A239W7C4_9ACTN</name>
<dbReference type="InterPro" id="IPR001940">
    <property type="entry name" value="Peptidase_S1C"/>
</dbReference>
<evidence type="ECO:0000313" key="6">
    <source>
        <dbReference type="EMBL" id="SNV30417.1"/>
    </source>
</evidence>
<dbReference type="SUPFAM" id="SSF50156">
    <property type="entry name" value="PDZ domain-like"/>
    <property type="match status" value="1"/>
</dbReference>
<dbReference type="Pfam" id="PF13365">
    <property type="entry name" value="Trypsin_2"/>
    <property type="match status" value="1"/>
</dbReference>
<dbReference type="AlphaFoldDB" id="A0A239W7C4"/>
<comment type="similarity">
    <text evidence="1">Belongs to the peptidase S1C family.</text>
</comment>
<sequence length="339" mass="34083">MSQASSAPALGKSDDKPAAPVSTKDWTSTAKKVTDSVVSIQVQTTNGGGQGSGVIVDDKGHIITNNHVVAGASRSGSISVAMGNLAYDASVVGTDPSSDLAVLKLNTVPKGLKPIQFADSGKLVVGQGVMAIGNPLGLSGSVTTGVISALNRPVTTSGEREGVIRNTDVVVTNAIQTSAPINPGNSGGALVDSEGRLIGINSSIASLSSSEDGNTSGSIGIGFAIPANQVKNIADQLISNGKARHALLGLSASDAQAEKSDGSKMMGALVRTVTPGGVADKAGIKKNDLIVAVNGTTVGSSTSLVARVREQPVGSTVKIKILRDGKDQEVTATLRDAKR</sequence>
<proteinExistence type="inferred from homology"/>
<dbReference type="InterPro" id="IPR051201">
    <property type="entry name" value="Chloro_Bact_Ser_Proteases"/>
</dbReference>
<gene>
    <name evidence="6" type="primary">degP</name>
    <name evidence="6" type="ORF">SAMEA4412665_00407</name>
</gene>
<dbReference type="InterPro" id="IPR043504">
    <property type="entry name" value="Peptidase_S1_PA_chymotrypsin"/>
</dbReference>
<keyword evidence="3 6" id="KW-0378">Hydrolase</keyword>
<evidence type="ECO:0000256" key="2">
    <source>
        <dbReference type="ARBA" id="ARBA00022670"/>
    </source>
</evidence>
<keyword evidence="2 6" id="KW-0645">Protease</keyword>
<evidence type="ECO:0000256" key="4">
    <source>
        <dbReference type="SAM" id="MobiDB-lite"/>
    </source>
</evidence>
<organism evidence="6 7">
    <name type="scientific">Cutibacterium granulosum</name>
    <dbReference type="NCBI Taxonomy" id="33011"/>
    <lineage>
        <taxon>Bacteria</taxon>
        <taxon>Bacillati</taxon>
        <taxon>Actinomycetota</taxon>
        <taxon>Actinomycetes</taxon>
        <taxon>Propionibacteriales</taxon>
        <taxon>Propionibacteriaceae</taxon>
        <taxon>Cutibacterium</taxon>
    </lineage>
</organism>
<dbReference type="GO" id="GO:0006508">
    <property type="term" value="P:proteolysis"/>
    <property type="evidence" value="ECO:0007669"/>
    <property type="project" value="UniProtKB-KW"/>
</dbReference>
<dbReference type="PANTHER" id="PTHR43343:SF3">
    <property type="entry name" value="PROTEASE DO-LIKE 8, CHLOROPLASTIC"/>
    <property type="match status" value="1"/>
</dbReference>
<dbReference type="Pfam" id="PF13180">
    <property type="entry name" value="PDZ_2"/>
    <property type="match status" value="1"/>
</dbReference>